<protein>
    <submittedName>
        <fullName evidence="1">Uncharacterized protein</fullName>
    </submittedName>
</protein>
<keyword evidence="2" id="KW-1185">Reference proteome</keyword>
<proteinExistence type="predicted"/>
<organism evidence="1 2">
    <name type="scientific">Carnobacterium phage cd4</name>
    <dbReference type="NCBI Taxonomy" id="2849246"/>
    <lineage>
        <taxon>Viruses</taxon>
        <taxon>Duplodnaviria</taxon>
        <taxon>Heunggongvirae</taxon>
        <taxon>Uroviricota</taxon>
        <taxon>Caudoviricetes</taxon>
        <taxon>Carnodivirus</taxon>
        <taxon>Carnodivirus cd4-like</taxon>
    </lineage>
</organism>
<evidence type="ECO:0000313" key="1">
    <source>
        <dbReference type="EMBL" id="QXP45394.1"/>
    </source>
</evidence>
<name>A0AAE7SWP3_9CAUD</name>
<sequence>MARYCLSLKAFRVSPLALPKQDTSYEFTEF</sequence>
<dbReference type="EMBL" id="MZ399596">
    <property type="protein sequence ID" value="QXP45394.1"/>
    <property type="molecule type" value="Genomic_DNA"/>
</dbReference>
<dbReference type="Proteomes" id="UP000828872">
    <property type="component" value="Segment"/>
</dbReference>
<evidence type="ECO:0000313" key="2">
    <source>
        <dbReference type="Proteomes" id="UP000828872"/>
    </source>
</evidence>
<gene>
    <name evidence="1" type="ORF">cd4_007</name>
</gene>
<accession>A0AAE7SWP3</accession>
<reference evidence="1 2" key="1">
    <citation type="journal article" date="2021" name="Microbiol. Resour. Announc.">
        <title>Genome Sequences of Bacteriophages cd2, cd3, and cd4, which Specifically Target Carnobacterium divergens.</title>
        <authorList>
            <person name="Zhang P."/>
            <person name="Britton A.P."/>
            <person name="Visser K.A."/>
            <person name="Welke C.A."/>
            <person name="Wassink H."/>
            <person name="Prins E."/>
            <person name="Yang X."/>
            <person name="Martin-Visscher L.A."/>
        </authorList>
    </citation>
    <scope>NUCLEOTIDE SEQUENCE [LARGE SCALE GENOMIC DNA]</scope>
    <source>
        <strain evidence="2">cd4</strain>
    </source>
</reference>